<protein>
    <submittedName>
        <fullName evidence="1 3">Uncharacterized protein</fullName>
    </submittedName>
</protein>
<keyword evidence="2" id="KW-1185">Reference proteome</keyword>
<proteinExistence type="predicted"/>
<evidence type="ECO:0000313" key="1">
    <source>
        <dbReference type="EMBL" id="VDO29362.1"/>
    </source>
</evidence>
<reference evidence="3" key="1">
    <citation type="submission" date="2016-06" db="UniProtKB">
        <authorList>
            <consortium name="WormBaseParasite"/>
        </authorList>
    </citation>
    <scope>IDENTIFICATION</scope>
</reference>
<dbReference type="AlphaFoldDB" id="A0A183H1N1"/>
<evidence type="ECO:0000313" key="3">
    <source>
        <dbReference type="WBParaSite" id="OFLC_0000139001-mRNA-1"/>
    </source>
</evidence>
<dbReference type="EMBL" id="UZAJ01000644">
    <property type="protein sequence ID" value="VDO29362.1"/>
    <property type="molecule type" value="Genomic_DNA"/>
</dbReference>
<dbReference type="WBParaSite" id="OFLC_0000139001-mRNA-1">
    <property type="protein sequence ID" value="OFLC_0000139001-mRNA-1"/>
    <property type="gene ID" value="OFLC_0000139001"/>
</dbReference>
<sequence>MSVASWRSRTSSPIQSTLRLEKQHQYRFFPGCKCASSGSCAVSGPYNPPFGNFSSVFSERKKNGWVIWSANSCMPPSYHWLLITIIKATLVSNSGPVLTCCEIFDLD</sequence>
<name>A0A183H1N1_9BILA</name>
<accession>A0A183H1N1</accession>
<dbReference type="Proteomes" id="UP000267606">
    <property type="component" value="Unassembled WGS sequence"/>
</dbReference>
<evidence type="ECO:0000313" key="2">
    <source>
        <dbReference type="Proteomes" id="UP000267606"/>
    </source>
</evidence>
<gene>
    <name evidence="1" type="ORF">OFLC_LOCUS1391</name>
</gene>
<reference evidence="1 2" key="2">
    <citation type="submission" date="2018-11" db="EMBL/GenBank/DDBJ databases">
        <authorList>
            <consortium name="Pathogen Informatics"/>
        </authorList>
    </citation>
    <scope>NUCLEOTIDE SEQUENCE [LARGE SCALE GENOMIC DNA]</scope>
</reference>
<organism evidence="3">
    <name type="scientific">Onchocerca flexuosa</name>
    <dbReference type="NCBI Taxonomy" id="387005"/>
    <lineage>
        <taxon>Eukaryota</taxon>
        <taxon>Metazoa</taxon>
        <taxon>Ecdysozoa</taxon>
        <taxon>Nematoda</taxon>
        <taxon>Chromadorea</taxon>
        <taxon>Rhabditida</taxon>
        <taxon>Spirurina</taxon>
        <taxon>Spiruromorpha</taxon>
        <taxon>Filarioidea</taxon>
        <taxon>Onchocercidae</taxon>
        <taxon>Onchocerca</taxon>
    </lineage>
</organism>